<dbReference type="Proteomes" id="UP000033048">
    <property type="component" value="Chromosome"/>
</dbReference>
<organism evidence="1 2">
    <name type="scientific">Methanococcoides methylutens MM1</name>
    <dbReference type="NCBI Taxonomy" id="1434104"/>
    <lineage>
        <taxon>Archaea</taxon>
        <taxon>Methanobacteriati</taxon>
        <taxon>Methanobacteriota</taxon>
        <taxon>Stenosarchaea group</taxon>
        <taxon>Methanomicrobia</taxon>
        <taxon>Methanosarcinales</taxon>
        <taxon>Methanosarcinaceae</taxon>
        <taxon>Methanococcoides</taxon>
    </lineage>
</organism>
<accession>A0A0E3SS50</accession>
<dbReference type="GeneID" id="24893763"/>
<reference evidence="1 2" key="1">
    <citation type="submission" date="2014-07" db="EMBL/GenBank/DDBJ databases">
        <title>Methanogenic archaea and the global carbon cycle.</title>
        <authorList>
            <person name="Henriksen J.R."/>
            <person name="Luke J."/>
            <person name="Reinhart S."/>
            <person name="Benedict M.N."/>
            <person name="Youngblut N.D."/>
            <person name="Metcalf M.E."/>
            <person name="Whitaker R.J."/>
            <person name="Metcalf W.W."/>
        </authorList>
    </citation>
    <scope>NUCLEOTIDE SEQUENCE [LARGE SCALE GENOMIC DNA]</scope>
    <source>
        <strain evidence="1 2">MM1</strain>
    </source>
</reference>
<gene>
    <name evidence="1" type="ORF">MCMEM_1220</name>
</gene>
<dbReference type="RefSeq" id="WP_048205392.1">
    <property type="nucleotide sequence ID" value="NZ_CP009518.1"/>
</dbReference>
<keyword evidence="2" id="KW-1185">Reference proteome</keyword>
<evidence type="ECO:0000313" key="1">
    <source>
        <dbReference type="EMBL" id="AKB85273.1"/>
    </source>
</evidence>
<dbReference type="OrthoDB" id="374678at2157"/>
<dbReference type="KEGG" id="mmet:MCMEM_1220"/>
<dbReference type="PATRIC" id="fig|1434104.5.peg.1338"/>
<proteinExistence type="predicted"/>
<sequence length="282" mass="32684">MEEIPIESWPNIGFDQPDEEIAAIYRMEQLIVPIPKVAQNIRNLITRLEICHFKFEHHVLRIIEAIGSMKLDIHPDLIGSAHPKCGEDAWREDKTGRSRKGQEYIWVLKAWVAGEKPPEDDPRGIPENLFEEVYNSLGQRNKYKEALVLALVDRLLWNFETERKELERHFEALIYQIDRTDICHYAFPKNLEKMIKAIGKLKPATDFEGCGSHDEEHQIMALHYVMELNAWLHGEMSETGKLLGEKTLLKEWLVSCLAKTIKELAWFEEKIPESSGLGETNN</sequence>
<dbReference type="AlphaFoldDB" id="A0A0E3SS50"/>
<dbReference type="HOGENOM" id="CLU_985578_0_0_2"/>
<dbReference type="EMBL" id="CP009518">
    <property type="protein sequence ID" value="AKB85273.1"/>
    <property type="molecule type" value="Genomic_DNA"/>
</dbReference>
<evidence type="ECO:0000313" key="2">
    <source>
        <dbReference type="Proteomes" id="UP000033048"/>
    </source>
</evidence>
<name>A0A0E3SS50_METMT</name>
<protein>
    <submittedName>
        <fullName evidence="1">Uncharacterized protein</fullName>
    </submittedName>
</protein>